<feature type="compositionally biased region" description="Pro residues" evidence="2">
    <location>
        <begin position="346"/>
        <end position="355"/>
    </location>
</feature>
<sequence length="366" mass="43006">MVPDFILRRGIRYLLKTKCIKKFENTEDEVNAELKFVEDLRRRPVAEQTSAANEQHYEVPTEFYHLCLGSNLKYSCCYYERGNETLDEAELCMFSQYARRAQLWNRLNILELGCGWGSLSLWMAATFPNSKITAVSNSKTQKEFIDAQAKERGIKNLTVITADMVSFEAPEAGEYDRIVSIEMFEHMKNYDILFERCTKWLKPGGLMFIHIFVHRSRPYHFEAVDEDDWMSTHFFTGGTMPSDRLLCFFAKELHFKTQWRLNGNHYYRTCNDWLKKLDSNYAKAEPILEATYGKENKTKWYVYWRLFFLSCAEMFNYDNGNGRGNEWYVSHYLFQKPDPNPKSKYPAPPIDPYLPGPGRVRPPGVQ</sequence>
<dbReference type="Pfam" id="PF02353">
    <property type="entry name" value="CMAS"/>
    <property type="match status" value="1"/>
</dbReference>
<dbReference type="FunFam" id="3.40.50.150:FF:000554">
    <property type="entry name" value="Cation-transporting ATPase"/>
    <property type="match status" value="1"/>
</dbReference>
<evidence type="ECO:0000313" key="4">
    <source>
        <dbReference type="Proteomes" id="UP000001876"/>
    </source>
</evidence>
<dbReference type="GeneID" id="9690290"/>
<dbReference type="RefSeq" id="XP_003064728.1">
    <property type="nucleotide sequence ID" value="XM_003064682.1"/>
</dbReference>
<proteinExistence type="inferred from homology"/>
<comment type="similarity">
    <text evidence="1">Belongs to the CFA/CMAS family.</text>
</comment>
<evidence type="ECO:0000313" key="3">
    <source>
        <dbReference type="EMBL" id="EEH51062.1"/>
    </source>
</evidence>
<evidence type="ECO:0000256" key="1">
    <source>
        <dbReference type="ARBA" id="ARBA00010815"/>
    </source>
</evidence>
<dbReference type="eggNOG" id="ENOG502QQW3">
    <property type="taxonomic scope" value="Eukaryota"/>
</dbReference>
<dbReference type="PANTHER" id="PTHR43832">
    <property type="match status" value="1"/>
</dbReference>
<protein>
    <submittedName>
        <fullName evidence="3">Predicted protein</fullName>
    </submittedName>
</protein>
<evidence type="ECO:0000256" key="2">
    <source>
        <dbReference type="SAM" id="MobiDB-lite"/>
    </source>
</evidence>
<dbReference type="SUPFAM" id="SSF53335">
    <property type="entry name" value="S-adenosyl-L-methionine-dependent methyltransferases"/>
    <property type="match status" value="1"/>
</dbReference>
<dbReference type="Gene3D" id="3.40.50.150">
    <property type="entry name" value="Vaccinia Virus protein VP39"/>
    <property type="match status" value="1"/>
</dbReference>
<reference evidence="3 4" key="1">
    <citation type="journal article" date="2009" name="Science">
        <title>Green evolution and dynamic adaptations revealed by genomes of the marine picoeukaryotes Micromonas.</title>
        <authorList>
            <person name="Worden A.Z."/>
            <person name="Lee J.H."/>
            <person name="Mock T."/>
            <person name="Rouze P."/>
            <person name="Simmons M.P."/>
            <person name="Aerts A.L."/>
            <person name="Allen A.E."/>
            <person name="Cuvelier M.L."/>
            <person name="Derelle E."/>
            <person name="Everett M.V."/>
            <person name="Foulon E."/>
            <person name="Grimwood J."/>
            <person name="Gundlach H."/>
            <person name="Henrissat B."/>
            <person name="Napoli C."/>
            <person name="McDonald S.M."/>
            <person name="Parker M.S."/>
            <person name="Rombauts S."/>
            <person name="Salamov A."/>
            <person name="Von Dassow P."/>
            <person name="Badger J.H."/>
            <person name="Coutinho P.M."/>
            <person name="Demir E."/>
            <person name="Dubchak I."/>
            <person name="Gentemann C."/>
            <person name="Eikrem W."/>
            <person name="Gready J.E."/>
            <person name="John U."/>
            <person name="Lanier W."/>
            <person name="Lindquist E.A."/>
            <person name="Lucas S."/>
            <person name="Mayer K.F."/>
            <person name="Moreau H."/>
            <person name="Not F."/>
            <person name="Otillar R."/>
            <person name="Panaud O."/>
            <person name="Pangilinan J."/>
            <person name="Paulsen I."/>
            <person name="Piegu B."/>
            <person name="Poliakov A."/>
            <person name="Robbens S."/>
            <person name="Schmutz J."/>
            <person name="Toulza E."/>
            <person name="Wyss T."/>
            <person name="Zelensky A."/>
            <person name="Zhou K."/>
            <person name="Armbrust E.V."/>
            <person name="Bhattacharya D."/>
            <person name="Goodenough U.W."/>
            <person name="Van de Peer Y."/>
            <person name="Grigoriev I.V."/>
        </authorList>
    </citation>
    <scope>NUCLEOTIDE SEQUENCE [LARGE SCALE GENOMIC DNA]</scope>
    <source>
        <strain evidence="3 4">CCMP1545</strain>
    </source>
</reference>
<dbReference type="InterPro" id="IPR029063">
    <property type="entry name" value="SAM-dependent_MTases_sf"/>
</dbReference>
<dbReference type="Proteomes" id="UP000001876">
    <property type="component" value="Unassembled WGS sequence"/>
</dbReference>
<dbReference type="PANTHER" id="PTHR43832:SF1">
    <property type="entry name" value="S-ADENOSYL-L-METHIONINE-DEPENDENT METHYLTRANSFERASES SUPERFAMILY PROTEIN"/>
    <property type="match status" value="1"/>
</dbReference>
<name>C1NA51_MICPC</name>
<keyword evidence="4" id="KW-1185">Reference proteome</keyword>
<dbReference type="CDD" id="cd02440">
    <property type="entry name" value="AdoMet_MTases"/>
    <property type="match status" value="1"/>
</dbReference>
<dbReference type="STRING" id="564608.C1NA51"/>
<feature type="compositionally biased region" description="Low complexity" evidence="2">
    <location>
        <begin position="356"/>
        <end position="366"/>
    </location>
</feature>
<dbReference type="OrthoDB" id="506498at2759"/>
<feature type="region of interest" description="Disordered" evidence="2">
    <location>
        <begin position="339"/>
        <end position="366"/>
    </location>
</feature>
<accession>C1NA51</accession>
<dbReference type="OMA" id="IAQHFFT"/>
<dbReference type="EMBL" id="GG663752">
    <property type="protein sequence ID" value="EEH51062.1"/>
    <property type="molecule type" value="Genomic_DNA"/>
</dbReference>
<dbReference type="AlphaFoldDB" id="C1NA51"/>
<dbReference type="KEGG" id="mpp:MICPUCDRAFT_45114"/>
<organism evidence="4">
    <name type="scientific">Micromonas pusilla (strain CCMP1545)</name>
    <name type="common">Picoplanktonic green alga</name>
    <dbReference type="NCBI Taxonomy" id="564608"/>
    <lineage>
        <taxon>Eukaryota</taxon>
        <taxon>Viridiplantae</taxon>
        <taxon>Chlorophyta</taxon>
        <taxon>Mamiellophyceae</taxon>
        <taxon>Mamiellales</taxon>
        <taxon>Mamiellaceae</taxon>
        <taxon>Micromonas</taxon>
    </lineage>
</organism>
<gene>
    <name evidence="3" type="ORF">MICPUCDRAFT_45114</name>
</gene>